<dbReference type="PANTHER" id="PTHR30036">
    <property type="entry name" value="D-XYLOSE-BINDING PERIPLASMIC PROTEIN"/>
    <property type="match status" value="1"/>
</dbReference>
<comment type="subcellular location">
    <subcellularLocation>
        <location evidence="1">Cell envelope</location>
    </subcellularLocation>
</comment>
<dbReference type="Pfam" id="PF13407">
    <property type="entry name" value="Peripla_BP_4"/>
    <property type="match status" value="1"/>
</dbReference>
<dbReference type="InterPro" id="IPR028082">
    <property type="entry name" value="Peripla_BP_I"/>
</dbReference>
<dbReference type="STRING" id="1798492.A3C89_03130"/>
<evidence type="ECO:0000256" key="3">
    <source>
        <dbReference type="SAM" id="Phobius"/>
    </source>
</evidence>
<keyword evidence="3" id="KW-0472">Membrane</keyword>
<sequence>MKKRRNIQGAKGKNFWRTKRVVIGVVAGVLLVAAFVGAFLFLRPPQSNFVGITFSTSDIPRWRVESARIKEQLIAKGYTAEVRFAQGDKNLQAQQIQDFVDLGAKVIVVNPVDGENLVPVMKEAHAKGVKFIAHDRLIVGGPIDYFVTVRMQDMGRISAEQMLLRNVGKHLVYVMGDPADTNAVFHRDGTMKALEYAIERGDVVLRAELPTDWSEGVAYKVMAEYLKEHKDVDAVITGYDELAEGVARALREAGIAGVYVTGGNAYVSTCEAIRAGDITVTFLKPEVILADASIAAADSFMRGESPEVFGVTDNGFMRVSSNYIAPVMIDASNVNMHIENKSCTTK</sequence>
<dbReference type="GO" id="GO:0030246">
    <property type="term" value="F:carbohydrate binding"/>
    <property type="evidence" value="ECO:0007669"/>
    <property type="project" value="TreeGrafter"/>
</dbReference>
<proteinExistence type="predicted"/>
<dbReference type="SUPFAM" id="SSF53822">
    <property type="entry name" value="Periplasmic binding protein-like I"/>
    <property type="match status" value="1"/>
</dbReference>
<reference evidence="5 6" key="1">
    <citation type="journal article" date="2016" name="Nat. Commun.">
        <title>Thousands of microbial genomes shed light on interconnected biogeochemical processes in an aquifer system.</title>
        <authorList>
            <person name="Anantharaman K."/>
            <person name="Brown C.T."/>
            <person name="Hug L.A."/>
            <person name="Sharon I."/>
            <person name="Castelle C.J."/>
            <person name="Probst A.J."/>
            <person name="Thomas B.C."/>
            <person name="Singh A."/>
            <person name="Wilkins M.J."/>
            <person name="Karaoz U."/>
            <person name="Brodie E.L."/>
            <person name="Williams K.H."/>
            <person name="Hubbard S.S."/>
            <person name="Banfield J.F."/>
        </authorList>
    </citation>
    <scope>NUCLEOTIDE SEQUENCE [LARGE SCALE GENOMIC DNA]</scope>
</reference>
<comment type="caution">
    <text evidence="5">The sequence shown here is derived from an EMBL/GenBank/DDBJ whole genome shotgun (WGS) entry which is preliminary data.</text>
</comment>
<protein>
    <recommendedName>
        <fullName evidence="4">Periplasmic binding protein domain-containing protein</fullName>
    </recommendedName>
</protein>
<dbReference type="InterPro" id="IPR025997">
    <property type="entry name" value="SBP_2_dom"/>
</dbReference>
<dbReference type="Gene3D" id="3.40.50.2300">
    <property type="match status" value="2"/>
</dbReference>
<evidence type="ECO:0000313" key="6">
    <source>
        <dbReference type="Proteomes" id="UP000178794"/>
    </source>
</evidence>
<evidence type="ECO:0000256" key="2">
    <source>
        <dbReference type="ARBA" id="ARBA00022729"/>
    </source>
</evidence>
<dbReference type="EMBL" id="MFLF01000012">
    <property type="protein sequence ID" value="OGG59909.1"/>
    <property type="molecule type" value="Genomic_DNA"/>
</dbReference>
<dbReference type="Proteomes" id="UP000178794">
    <property type="component" value="Unassembled WGS sequence"/>
</dbReference>
<keyword evidence="3" id="KW-0812">Transmembrane</keyword>
<keyword evidence="3" id="KW-1133">Transmembrane helix</keyword>
<dbReference type="InterPro" id="IPR050555">
    <property type="entry name" value="Bact_Solute-Bind_Prot2"/>
</dbReference>
<evidence type="ECO:0000313" key="5">
    <source>
        <dbReference type="EMBL" id="OGG59909.1"/>
    </source>
</evidence>
<dbReference type="AlphaFoldDB" id="A0A1F6DEQ6"/>
<organism evidence="5 6">
    <name type="scientific">Candidatus Kaiserbacteria bacterium RIFCSPHIGHO2_02_FULL_50_50</name>
    <dbReference type="NCBI Taxonomy" id="1798492"/>
    <lineage>
        <taxon>Bacteria</taxon>
        <taxon>Candidatus Kaiseribacteriota</taxon>
    </lineage>
</organism>
<keyword evidence="2" id="KW-0732">Signal</keyword>
<gene>
    <name evidence="5" type="ORF">A3C89_03130</name>
</gene>
<name>A0A1F6DEQ6_9BACT</name>
<evidence type="ECO:0000256" key="1">
    <source>
        <dbReference type="ARBA" id="ARBA00004196"/>
    </source>
</evidence>
<dbReference type="PANTHER" id="PTHR30036:SF1">
    <property type="entry name" value="D-XYLOSE-BINDING PERIPLASMIC PROTEIN"/>
    <property type="match status" value="1"/>
</dbReference>
<feature type="domain" description="Periplasmic binding protein" evidence="4">
    <location>
        <begin position="50"/>
        <end position="304"/>
    </location>
</feature>
<dbReference type="GO" id="GO:0030288">
    <property type="term" value="C:outer membrane-bounded periplasmic space"/>
    <property type="evidence" value="ECO:0007669"/>
    <property type="project" value="TreeGrafter"/>
</dbReference>
<accession>A0A1F6DEQ6</accession>
<feature type="transmembrane region" description="Helical" evidence="3">
    <location>
        <begin position="21"/>
        <end position="42"/>
    </location>
</feature>
<evidence type="ECO:0000259" key="4">
    <source>
        <dbReference type="Pfam" id="PF13407"/>
    </source>
</evidence>